<name>A0ABR4DTN1_9PEZI</name>
<proteinExistence type="predicted"/>
<dbReference type="Proteomes" id="UP001600888">
    <property type="component" value="Unassembled WGS sequence"/>
</dbReference>
<accession>A0ABR4DTN1</accession>
<evidence type="ECO:0000313" key="2">
    <source>
        <dbReference type="Proteomes" id="UP001600888"/>
    </source>
</evidence>
<organism evidence="1 2">
    <name type="scientific">Diaporthe vaccinii</name>
    <dbReference type="NCBI Taxonomy" id="105482"/>
    <lineage>
        <taxon>Eukaryota</taxon>
        <taxon>Fungi</taxon>
        <taxon>Dikarya</taxon>
        <taxon>Ascomycota</taxon>
        <taxon>Pezizomycotina</taxon>
        <taxon>Sordariomycetes</taxon>
        <taxon>Sordariomycetidae</taxon>
        <taxon>Diaporthales</taxon>
        <taxon>Diaporthaceae</taxon>
        <taxon>Diaporthe</taxon>
        <taxon>Diaporthe eres species complex</taxon>
    </lineage>
</organism>
<comment type="caution">
    <text evidence="1">The sequence shown here is derived from an EMBL/GenBank/DDBJ whole genome shotgun (WGS) entry which is preliminary data.</text>
</comment>
<protein>
    <submittedName>
        <fullName evidence="1">Uncharacterized protein</fullName>
    </submittedName>
</protein>
<sequence>MQLAQLGDDGCARGSEGDVILDGDLLPEFCTGPVSVYPPLCQPIGRPPSSSGPRRDSPVVPAACCLTASRSLMKAFSPALGAGELMKRRWTAGERRKRGAERMICRCGNISGGFSMMVWEWRGSIVFGSGYLAGQRRDSGG</sequence>
<keyword evidence="2" id="KW-1185">Reference proteome</keyword>
<gene>
    <name evidence="1" type="ORF">FJTKL_04516</name>
</gene>
<dbReference type="EMBL" id="JBAWTH010000186">
    <property type="protein sequence ID" value="KAL2273450.1"/>
    <property type="molecule type" value="Genomic_DNA"/>
</dbReference>
<reference evidence="1 2" key="1">
    <citation type="submission" date="2024-03" db="EMBL/GenBank/DDBJ databases">
        <title>A high-quality draft genome sequence of Diaporthe vaccinii, a causative agent of upright dieback and viscid rot disease in cranberry plants.</title>
        <authorList>
            <person name="Sarrasin M."/>
            <person name="Lang B.F."/>
            <person name="Burger G."/>
        </authorList>
    </citation>
    <scope>NUCLEOTIDE SEQUENCE [LARGE SCALE GENOMIC DNA]</scope>
    <source>
        <strain evidence="1 2">IS7</strain>
    </source>
</reference>
<evidence type="ECO:0000313" key="1">
    <source>
        <dbReference type="EMBL" id="KAL2273450.1"/>
    </source>
</evidence>